<dbReference type="EMBL" id="MT701590">
    <property type="protein sequence ID" value="QPB09117.1"/>
    <property type="molecule type" value="Genomic_DNA"/>
</dbReference>
<proteinExistence type="predicted"/>
<keyword evidence="2" id="KW-1185">Reference proteome</keyword>
<reference evidence="1 2" key="1">
    <citation type="submission" date="2020-07" db="EMBL/GenBank/DDBJ databases">
        <title>Complete genome sequence of Klebsiella pneumoniae phage Miami.</title>
        <authorList>
            <person name="Mora D.A."/>
            <person name="Lessor L."/>
            <person name="Gill J."/>
            <person name="Liu M."/>
        </authorList>
    </citation>
    <scope>NUCLEOTIDE SEQUENCE [LARGE SCALE GENOMIC DNA]</scope>
</reference>
<organism evidence="1 2">
    <name type="scientific">Klebsiella phage Miami</name>
    <dbReference type="NCBI Taxonomy" id="2767581"/>
    <lineage>
        <taxon>Viruses</taxon>
        <taxon>Duplodnaviria</taxon>
        <taxon>Heunggongvirae</taxon>
        <taxon>Uroviricota</taxon>
        <taxon>Caudoviricetes</taxon>
        <taxon>Chimalliviridae</taxon>
        <taxon>Miamivirus</taxon>
        <taxon>Miamivirus miami</taxon>
    </lineage>
</organism>
<dbReference type="InterPro" id="IPR024413">
    <property type="entry name" value="Phage_phiKZ_Orf92_int-head"/>
</dbReference>
<sequence>MSDVDKISKELSEISITHSSELIEAAEESNQMAEFADRLSESADRALVIKEMLQNVNPTAVTVSFGSAIDKQLNRIGVMDVINKTSADVLGAEALGRTLMPSAYLQSRIAGCESFIGDALSKAKKMLIAASEGIRDRYILIKESNRSLARRILLVEEKLSKAPGPLVHGQFKIKLDRNPRLFLVDGVVKEQWGAQLERVDKSISALMSNYYKNNRSSINELLSYFGGFSHLEEDRAIERLLSMPSMISHYTFKECLYPNRELSKDGVRVMQSVELMGGRRFLNAVYEKKPKQFESLEELSRYFTQILENEYVKFVATEKVELNKDIEISSLSTLEIKVILKLCSGILDKTESLFSEGDQYSVEGKDYLEMINVISDNNWDDKLKSTVVRYFEQLALKYNKEMLNNRVAVVEYLTLLINGLLNIAERSIDGE</sequence>
<protein>
    <submittedName>
        <fullName evidence="1">Internal capsid protein</fullName>
    </submittedName>
</protein>
<accession>A0A873WCL0</accession>
<name>A0A873WCL0_9CAUD</name>
<dbReference type="Proteomes" id="UP000662782">
    <property type="component" value="Segment"/>
</dbReference>
<dbReference type="Pfam" id="PF12699">
    <property type="entry name" value="phiKZ_IP"/>
    <property type="match status" value="1"/>
</dbReference>
<evidence type="ECO:0000313" key="1">
    <source>
        <dbReference type="EMBL" id="QPB09117.1"/>
    </source>
</evidence>
<gene>
    <name evidence="1" type="ORF">CPT_Miami_022</name>
</gene>
<evidence type="ECO:0000313" key="2">
    <source>
        <dbReference type="Proteomes" id="UP000662782"/>
    </source>
</evidence>